<feature type="chain" id="PRO_5012190169" description="Lipoprotein" evidence="1">
    <location>
        <begin position="21"/>
        <end position="260"/>
    </location>
</feature>
<dbReference type="RefSeq" id="WP_081144661.1">
    <property type="nucleotide sequence ID" value="NZ_LVYD01000001.1"/>
</dbReference>
<keyword evidence="1" id="KW-0732">Signal</keyword>
<evidence type="ECO:0008006" key="4">
    <source>
        <dbReference type="Google" id="ProtNLM"/>
    </source>
</evidence>
<dbReference type="PROSITE" id="PS51257">
    <property type="entry name" value="PROKAR_LIPOPROTEIN"/>
    <property type="match status" value="1"/>
</dbReference>
<reference evidence="2 3" key="1">
    <citation type="submission" date="2016-03" db="EMBL/GenBank/DDBJ databases">
        <title>Niastella vici sp. nov., isolated from farmland soil.</title>
        <authorList>
            <person name="Chen L."/>
            <person name="Wang D."/>
            <person name="Yang S."/>
            <person name="Wang G."/>
        </authorList>
    </citation>
    <scope>NUCLEOTIDE SEQUENCE [LARGE SCALE GENOMIC DNA]</scope>
    <source>
        <strain evidence="2 3">DJ57</strain>
    </source>
</reference>
<evidence type="ECO:0000256" key="1">
    <source>
        <dbReference type="SAM" id="SignalP"/>
    </source>
</evidence>
<protein>
    <recommendedName>
        <fullName evidence="4">Lipoprotein</fullName>
    </recommendedName>
</protein>
<proteinExistence type="predicted"/>
<name>A0A1V9G8H5_9BACT</name>
<gene>
    <name evidence="2" type="ORF">A3860_00965</name>
</gene>
<feature type="signal peptide" evidence="1">
    <location>
        <begin position="1"/>
        <end position="20"/>
    </location>
</feature>
<evidence type="ECO:0000313" key="3">
    <source>
        <dbReference type="Proteomes" id="UP000192796"/>
    </source>
</evidence>
<accession>A0A1V9G8H5</accession>
<dbReference type="AlphaFoldDB" id="A0A1V9G8H5"/>
<comment type="caution">
    <text evidence="2">The sequence shown here is derived from an EMBL/GenBank/DDBJ whole genome shotgun (WGS) entry which is preliminary data.</text>
</comment>
<keyword evidence="3" id="KW-1185">Reference proteome</keyword>
<sequence length="260" mass="29409">MKKYFKYVLAVALSVFFVSCYEVNEEIEINSDGSGTYVTKMDMGQLIDMMQTFAGDEELKKDGLDKVYDTTILFKSLLDSAKDVTAEQKELMKDGKMKMQMNIKEKIFKMDMNFPFKDQNSLQLLMSGKGGSGTGISSAFKNMFGKKDEPADQPGAPKAPDMGDFAAIYDVTIKNGLIQKKVNAAKYKEFMDRPEMAQMKQLNSSGMEILYTTTIKLPRAAKKTDNPMIKLSEDKKTVTMKYNLLELLENPDKFAYSIQY</sequence>
<dbReference type="Proteomes" id="UP000192796">
    <property type="component" value="Unassembled WGS sequence"/>
</dbReference>
<dbReference type="OrthoDB" id="978531at2"/>
<organism evidence="2 3">
    <name type="scientific">Niastella vici</name>
    <dbReference type="NCBI Taxonomy" id="1703345"/>
    <lineage>
        <taxon>Bacteria</taxon>
        <taxon>Pseudomonadati</taxon>
        <taxon>Bacteroidota</taxon>
        <taxon>Chitinophagia</taxon>
        <taxon>Chitinophagales</taxon>
        <taxon>Chitinophagaceae</taxon>
        <taxon>Niastella</taxon>
    </lineage>
</organism>
<dbReference type="EMBL" id="LVYD01000001">
    <property type="protein sequence ID" value="OQP66961.1"/>
    <property type="molecule type" value="Genomic_DNA"/>
</dbReference>
<evidence type="ECO:0000313" key="2">
    <source>
        <dbReference type="EMBL" id="OQP66961.1"/>
    </source>
</evidence>
<dbReference type="STRING" id="1703345.A3860_00965"/>